<organism evidence="1">
    <name type="scientific">Opuntia streptacantha</name>
    <name type="common">Prickly pear cactus</name>
    <name type="synonym">Opuntia cardona</name>
    <dbReference type="NCBI Taxonomy" id="393608"/>
    <lineage>
        <taxon>Eukaryota</taxon>
        <taxon>Viridiplantae</taxon>
        <taxon>Streptophyta</taxon>
        <taxon>Embryophyta</taxon>
        <taxon>Tracheophyta</taxon>
        <taxon>Spermatophyta</taxon>
        <taxon>Magnoliopsida</taxon>
        <taxon>eudicotyledons</taxon>
        <taxon>Gunneridae</taxon>
        <taxon>Pentapetalae</taxon>
        <taxon>Caryophyllales</taxon>
        <taxon>Cactineae</taxon>
        <taxon>Cactaceae</taxon>
        <taxon>Opuntioideae</taxon>
        <taxon>Opuntia</taxon>
    </lineage>
</organism>
<dbReference type="EMBL" id="GISG01002553">
    <property type="protein sequence ID" value="MBA4614495.1"/>
    <property type="molecule type" value="Transcribed_RNA"/>
</dbReference>
<proteinExistence type="predicted"/>
<dbReference type="AlphaFoldDB" id="A0A7C8YBZ9"/>
<reference evidence="1" key="2">
    <citation type="submission" date="2020-07" db="EMBL/GenBank/DDBJ databases">
        <authorList>
            <person name="Vera ALvarez R."/>
            <person name="Arias-Moreno D.M."/>
            <person name="Jimenez-Jacinto V."/>
            <person name="Jimenez-Bremont J.F."/>
            <person name="Swaminathan K."/>
            <person name="Moose S.P."/>
            <person name="Guerrero-Gonzalez M.L."/>
            <person name="Marino-Ramirez L."/>
            <person name="Landsman D."/>
            <person name="Rodriguez-Kessler M."/>
            <person name="Delgado-Sanchez P."/>
        </authorList>
    </citation>
    <scope>NUCLEOTIDE SEQUENCE</scope>
    <source>
        <tissue evidence="1">Cladode</tissue>
    </source>
</reference>
<name>A0A7C8YBZ9_OPUST</name>
<reference evidence="1" key="1">
    <citation type="journal article" date="2013" name="J. Plant Res.">
        <title>Effect of fungi and light on seed germination of three Opuntia species from semiarid lands of central Mexico.</title>
        <authorList>
            <person name="Delgado-Sanchez P."/>
            <person name="Jimenez-Bremont J.F."/>
            <person name="Guerrero-Gonzalez Mde L."/>
            <person name="Flores J."/>
        </authorList>
    </citation>
    <scope>NUCLEOTIDE SEQUENCE</scope>
    <source>
        <tissue evidence="1">Cladode</tissue>
    </source>
</reference>
<sequence length="101" mass="10875">MASDAAIACDFAIPTGMFDHERFSKHSISNTDSWASPRPDLNAATKWGIHEVVASDRRSLGKLVNITLMVLKTSSTTVAEDQSSLSNAAVRDLISSSDTYS</sequence>
<evidence type="ECO:0000313" key="1">
    <source>
        <dbReference type="EMBL" id="MBA4614495.1"/>
    </source>
</evidence>
<accession>A0A7C8YBZ9</accession>
<protein>
    <submittedName>
        <fullName evidence="1">Uncharacterized protein</fullName>
    </submittedName>
</protein>